<dbReference type="Gene3D" id="3.40.630.30">
    <property type="match status" value="1"/>
</dbReference>
<evidence type="ECO:0000313" key="5">
    <source>
        <dbReference type="Proteomes" id="UP000663090"/>
    </source>
</evidence>
<dbReference type="InterPro" id="IPR016181">
    <property type="entry name" value="Acyl_CoA_acyltransferase"/>
</dbReference>
<organism evidence="4 5">
    <name type="scientific">Myxococcus landrumensis</name>
    <dbReference type="NCBI Taxonomy" id="2813577"/>
    <lineage>
        <taxon>Bacteria</taxon>
        <taxon>Pseudomonadati</taxon>
        <taxon>Myxococcota</taxon>
        <taxon>Myxococcia</taxon>
        <taxon>Myxococcales</taxon>
        <taxon>Cystobacterineae</taxon>
        <taxon>Myxococcaceae</taxon>
        <taxon>Myxococcus</taxon>
    </lineage>
</organism>
<evidence type="ECO:0000313" key="4">
    <source>
        <dbReference type="EMBL" id="QSQ11478.1"/>
    </source>
</evidence>
<dbReference type="RefSeq" id="WP_206713230.1">
    <property type="nucleotide sequence ID" value="NZ_CP071091.1"/>
</dbReference>
<accession>A0ABX7MYQ8</accession>
<evidence type="ECO:0000256" key="1">
    <source>
        <dbReference type="ARBA" id="ARBA00022679"/>
    </source>
</evidence>
<name>A0ABX7MYQ8_9BACT</name>
<protein>
    <submittedName>
        <fullName evidence="4">GNAT family N-acetyltransferase</fullName>
    </submittedName>
</protein>
<keyword evidence="1" id="KW-0808">Transferase</keyword>
<dbReference type="PROSITE" id="PS51186">
    <property type="entry name" value="GNAT"/>
    <property type="match status" value="1"/>
</dbReference>
<dbReference type="InterPro" id="IPR050832">
    <property type="entry name" value="Bact_Acetyltransf"/>
</dbReference>
<dbReference type="Proteomes" id="UP000663090">
    <property type="component" value="Chromosome"/>
</dbReference>
<dbReference type="SUPFAM" id="SSF55729">
    <property type="entry name" value="Acyl-CoA N-acyltransferases (Nat)"/>
    <property type="match status" value="1"/>
</dbReference>
<sequence>MSTSDLELSFIQPGHALYPAELELRFRVLREPLGHTREQVLFPFEAQSLHLVAHRGEEALGCVLFNPEDAHGGRLFQMAVTPRLQGQRLGARLVQTLEEELRRRGFTHVHLHARQTVVPFYERLGYSVYAEPFIDVGLPHRHMRKSLGT</sequence>
<dbReference type="PANTHER" id="PTHR43877:SF2">
    <property type="entry name" value="AMINOALKYLPHOSPHONATE N-ACETYLTRANSFERASE-RELATED"/>
    <property type="match status" value="1"/>
</dbReference>
<dbReference type="EMBL" id="CP071091">
    <property type="protein sequence ID" value="QSQ11478.1"/>
    <property type="molecule type" value="Genomic_DNA"/>
</dbReference>
<evidence type="ECO:0000256" key="2">
    <source>
        <dbReference type="ARBA" id="ARBA00023315"/>
    </source>
</evidence>
<dbReference type="Pfam" id="PF13673">
    <property type="entry name" value="Acetyltransf_10"/>
    <property type="match status" value="1"/>
</dbReference>
<feature type="domain" description="N-acetyltransferase" evidence="3">
    <location>
        <begin position="1"/>
        <end position="148"/>
    </location>
</feature>
<keyword evidence="2" id="KW-0012">Acyltransferase</keyword>
<dbReference type="PANTHER" id="PTHR43877">
    <property type="entry name" value="AMINOALKYLPHOSPHONATE N-ACETYLTRANSFERASE-RELATED-RELATED"/>
    <property type="match status" value="1"/>
</dbReference>
<reference evidence="4 5" key="1">
    <citation type="submission" date="2021-02" db="EMBL/GenBank/DDBJ databases">
        <title>De Novo genome assembly of isolated myxobacteria.</title>
        <authorList>
            <person name="Stevens D.C."/>
        </authorList>
    </citation>
    <scope>NUCLEOTIDE SEQUENCE [LARGE SCALE GENOMIC DNA]</scope>
    <source>
        <strain evidence="4 5">SCHIC003</strain>
    </source>
</reference>
<evidence type="ECO:0000259" key="3">
    <source>
        <dbReference type="PROSITE" id="PS51186"/>
    </source>
</evidence>
<keyword evidence="5" id="KW-1185">Reference proteome</keyword>
<dbReference type="CDD" id="cd04301">
    <property type="entry name" value="NAT_SF"/>
    <property type="match status" value="1"/>
</dbReference>
<gene>
    <name evidence="4" type="ORF">JY572_24070</name>
</gene>
<proteinExistence type="predicted"/>
<dbReference type="InterPro" id="IPR000182">
    <property type="entry name" value="GNAT_dom"/>
</dbReference>